<comment type="caution">
    <text evidence="2">The sequence shown here is derived from an EMBL/GenBank/DDBJ whole genome shotgun (WGS) entry which is preliminary data.</text>
</comment>
<feature type="transmembrane region" description="Helical" evidence="1">
    <location>
        <begin position="47"/>
        <end position="68"/>
    </location>
</feature>
<keyword evidence="1" id="KW-0472">Membrane</keyword>
<keyword evidence="1" id="KW-1133">Transmembrane helix</keyword>
<reference evidence="2" key="2">
    <citation type="submission" date="2020-09" db="EMBL/GenBank/DDBJ databases">
        <authorList>
            <person name="Sun Q."/>
            <person name="Zhou Y."/>
        </authorList>
    </citation>
    <scope>NUCLEOTIDE SEQUENCE</scope>
    <source>
        <strain evidence="2">CGMCC 4.7398</strain>
    </source>
</reference>
<reference evidence="2" key="1">
    <citation type="journal article" date="2014" name="Int. J. Syst. Evol. Microbiol.">
        <title>Complete genome sequence of Corynebacterium casei LMG S-19264T (=DSM 44701T), isolated from a smear-ripened cheese.</title>
        <authorList>
            <consortium name="US DOE Joint Genome Institute (JGI-PGF)"/>
            <person name="Walter F."/>
            <person name="Albersmeier A."/>
            <person name="Kalinowski J."/>
            <person name="Ruckert C."/>
        </authorList>
    </citation>
    <scope>NUCLEOTIDE SEQUENCE</scope>
    <source>
        <strain evidence="2">CGMCC 4.7398</strain>
    </source>
</reference>
<evidence type="ECO:0000256" key="1">
    <source>
        <dbReference type="SAM" id="Phobius"/>
    </source>
</evidence>
<organism evidence="2 3">
    <name type="scientific">Promicromonospora soli</name>
    <dbReference type="NCBI Taxonomy" id="2035533"/>
    <lineage>
        <taxon>Bacteria</taxon>
        <taxon>Bacillati</taxon>
        <taxon>Actinomycetota</taxon>
        <taxon>Actinomycetes</taxon>
        <taxon>Micrococcales</taxon>
        <taxon>Promicromonosporaceae</taxon>
        <taxon>Promicromonospora</taxon>
    </lineage>
</organism>
<proteinExistence type="predicted"/>
<feature type="transmembrane region" description="Helical" evidence="1">
    <location>
        <begin position="88"/>
        <end position="105"/>
    </location>
</feature>
<dbReference type="EMBL" id="BNAS01000001">
    <property type="protein sequence ID" value="GHH66282.1"/>
    <property type="molecule type" value="Genomic_DNA"/>
</dbReference>
<name>A0A919FIX7_9MICO</name>
<protein>
    <submittedName>
        <fullName evidence="2">Uncharacterized protein</fullName>
    </submittedName>
</protein>
<sequence length="143" mass="15577">MGPMTFRFPSESPAETAAYHRRLRAQGTFILSIAFVLFFAITGMPWWWVGIVTALSGASGIPTFTVLITERRWARDLARVGARLRPRLIALGFAYGAAILLQGIVGVTLGTWPATALAPVAFAVEFLIARERLGTLATDADKR</sequence>
<gene>
    <name evidence="2" type="ORF">GCM10017772_05950</name>
</gene>
<dbReference type="Proteomes" id="UP000627369">
    <property type="component" value="Unassembled WGS sequence"/>
</dbReference>
<evidence type="ECO:0000313" key="3">
    <source>
        <dbReference type="Proteomes" id="UP000627369"/>
    </source>
</evidence>
<dbReference type="AlphaFoldDB" id="A0A919FIX7"/>
<feature type="transmembrane region" description="Helical" evidence="1">
    <location>
        <begin position="23"/>
        <end position="41"/>
    </location>
</feature>
<accession>A0A919FIX7</accession>
<keyword evidence="1" id="KW-0812">Transmembrane</keyword>
<evidence type="ECO:0000313" key="2">
    <source>
        <dbReference type="EMBL" id="GHH66282.1"/>
    </source>
</evidence>
<keyword evidence="3" id="KW-1185">Reference proteome</keyword>